<protein>
    <submittedName>
        <fullName evidence="5">Cysteine synthase family protein</fullName>
    </submittedName>
</protein>
<comment type="caution">
    <text evidence="5">The sequence shown here is derived from an EMBL/GenBank/DDBJ whole genome shotgun (WGS) entry which is preliminary data.</text>
</comment>
<dbReference type="Pfam" id="PF00291">
    <property type="entry name" value="PALP"/>
    <property type="match status" value="1"/>
</dbReference>
<evidence type="ECO:0000313" key="5">
    <source>
        <dbReference type="EMBL" id="MCF6773034.1"/>
    </source>
</evidence>
<dbReference type="Gene3D" id="3.40.50.1100">
    <property type="match status" value="2"/>
</dbReference>
<dbReference type="CDD" id="cd01561">
    <property type="entry name" value="CBS_like"/>
    <property type="match status" value="1"/>
</dbReference>
<keyword evidence="2" id="KW-0663">Pyridoxal phosphate</keyword>
<gene>
    <name evidence="5" type="ORF">L3H44_01180</name>
</gene>
<dbReference type="SUPFAM" id="SSF53686">
    <property type="entry name" value="Tryptophan synthase beta subunit-like PLP-dependent enzymes"/>
    <property type="match status" value="1"/>
</dbReference>
<sequence>MSNRPKDQNHVLPPSNLGSSRVRKVPKDSSLPRSVCDLVGRTPLLELARAGNGSRLLIKLECFNPTGSAKIRMALAMVRSAERRGEIKPGYTIVEPTSGNTGLGLAIAAAQLGYKFIGVVDSHAAPSKLAAMKAYGAELVVVDGPSDRPSTMLRRKKAEEICSSCPYVWWPDQHNNPNNPLGYSHLAEELDSAISANIDVLVASVGTGGTLCGTARRLRELGHSLITIGVEPEGSIIFGPPAGAYKQSGAGAPGGFPVGCNVDTEAIDQGLKINDVKAFATSRVLAREKGLMLGGTSGAAIYEALRQLASFPAGTTMVVIACDAGEKYQNTIFDDRWMIANKLLSDIAEHQVSGMLRAFNDSIALSNRQTANLNRYCSTAEGASARGL</sequence>
<feature type="region of interest" description="Disordered" evidence="3">
    <location>
        <begin position="1"/>
        <end position="30"/>
    </location>
</feature>
<accession>A0ABS9HGP7</accession>
<evidence type="ECO:0000256" key="3">
    <source>
        <dbReference type="SAM" id="MobiDB-lite"/>
    </source>
</evidence>
<dbReference type="InterPro" id="IPR001216">
    <property type="entry name" value="P-phosphate_BS"/>
</dbReference>
<name>A0ABS9HGP7_9CORY</name>
<dbReference type="PANTHER" id="PTHR10314">
    <property type="entry name" value="CYSTATHIONINE BETA-SYNTHASE"/>
    <property type="match status" value="1"/>
</dbReference>
<dbReference type="RefSeq" id="WP_082089765.1">
    <property type="nucleotide sequence ID" value="NZ_JAGSOA010000001.1"/>
</dbReference>
<organism evidence="5 6">
    <name type="scientific">Corynebacterium parakroppenstedtii</name>
    <dbReference type="NCBI Taxonomy" id="2828363"/>
    <lineage>
        <taxon>Bacteria</taxon>
        <taxon>Bacillati</taxon>
        <taxon>Actinomycetota</taxon>
        <taxon>Actinomycetes</taxon>
        <taxon>Mycobacteriales</taxon>
        <taxon>Corynebacteriaceae</taxon>
        <taxon>Corynebacterium</taxon>
    </lineage>
</organism>
<evidence type="ECO:0000256" key="2">
    <source>
        <dbReference type="ARBA" id="ARBA00022898"/>
    </source>
</evidence>
<evidence type="ECO:0000256" key="1">
    <source>
        <dbReference type="ARBA" id="ARBA00001933"/>
    </source>
</evidence>
<evidence type="ECO:0000259" key="4">
    <source>
        <dbReference type="Pfam" id="PF00291"/>
    </source>
</evidence>
<dbReference type="Proteomes" id="UP001200604">
    <property type="component" value="Unassembled WGS sequence"/>
</dbReference>
<proteinExistence type="predicted"/>
<dbReference type="InterPro" id="IPR050214">
    <property type="entry name" value="Cys_Synth/Cystath_Beta-Synth"/>
</dbReference>
<keyword evidence="6" id="KW-1185">Reference proteome</keyword>
<evidence type="ECO:0000313" key="6">
    <source>
        <dbReference type="Proteomes" id="UP001200604"/>
    </source>
</evidence>
<comment type="cofactor">
    <cofactor evidence="1">
        <name>pyridoxal 5'-phosphate</name>
        <dbReference type="ChEBI" id="CHEBI:597326"/>
    </cofactor>
</comment>
<dbReference type="EMBL" id="JAKJKU010000001">
    <property type="protein sequence ID" value="MCF6773034.1"/>
    <property type="molecule type" value="Genomic_DNA"/>
</dbReference>
<dbReference type="InterPro" id="IPR036052">
    <property type="entry name" value="TrpB-like_PALP_sf"/>
</dbReference>
<feature type="domain" description="Tryptophan synthase beta chain-like PALP" evidence="4">
    <location>
        <begin position="37"/>
        <end position="323"/>
    </location>
</feature>
<dbReference type="GeneID" id="92726331"/>
<dbReference type="PROSITE" id="PS00901">
    <property type="entry name" value="CYS_SYNTHASE"/>
    <property type="match status" value="1"/>
</dbReference>
<dbReference type="InterPro" id="IPR001926">
    <property type="entry name" value="TrpB-like_PALP"/>
</dbReference>
<reference evidence="5 6" key="1">
    <citation type="submission" date="2022-01" db="EMBL/GenBank/DDBJ databases">
        <title>Identification and Characterization of Corynebacterium sp.</title>
        <authorList>
            <person name="Luo Q."/>
            <person name="Qu P."/>
            <person name="Chen Q."/>
        </authorList>
    </citation>
    <scope>NUCLEOTIDE SEQUENCE [LARGE SCALE GENOMIC DNA]</scope>
    <source>
        <strain evidence="5 6">MC-12</strain>
    </source>
</reference>